<feature type="chain" id="PRO_5040468530" evidence="2">
    <location>
        <begin position="21"/>
        <end position="119"/>
    </location>
</feature>
<feature type="signal peptide" evidence="2">
    <location>
        <begin position="1"/>
        <end position="20"/>
    </location>
</feature>
<keyword evidence="4" id="KW-1185">Reference proteome</keyword>
<feature type="region of interest" description="Disordered" evidence="1">
    <location>
        <begin position="92"/>
        <end position="119"/>
    </location>
</feature>
<protein>
    <submittedName>
        <fullName evidence="3">Uncharacterized protein</fullName>
    </submittedName>
</protein>
<evidence type="ECO:0000313" key="3">
    <source>
        <dbReference type="EMBL" id="USW49834.1"/>
    </source>
</evidence>
<dbReference type="AlphaFoldDB" id="A0A9Q9AI55"/>
<sequence length="119" mass="12945">MRFSMASLCLSTLICATARGQLVVDELVEDDHKLEARAQVQPDATTAVTQAPAVTTLWMQSQIDSSVTYVEVVYTQTFASVVDQWPSPKSGEIGYGTLQKDKRDAEPTPIAGRFHARGG</sequence>
<dbReference type="OrthoDB" id="3646341at2759"/>
<dbReference type="InterPro" id="IPR031452">
    <property type="entry name" value="Kre1"/>
</dbReference>
<name>A0A9Q9AI55_9PEZI</name>
<dbReference type="Proteomes" id="UP001056384">
    <property type="component" value="Chromosome 2"/>
</dbReference>
<dbReference type="EMBL" id="CP099419">
    <property type="protein sequence ID" value="USW49834.1"/>
    <property type="molecule type" value="Genomic_DNA"/>
</dbReference>
<evidence type="ECO:0000256" key="2">
    <source>
        <dbReference type="SAM" id="SignalP"/>
    </source>
</evidence>
<dbReference type="Pfam" id="PF17056">
    <property type="entry name" value="KRE1"/>
    <property type="match status" value="1"/>
</dbReference>
<reference evidence="3" key="1">
    <citation type="submission" date="2022-06" db="EMBL/GenBank/DDBJ databases">
        <title>Complete genome sequences of two strains of the flax pathogen Septoria linicola.</title>
        <authorList>
            <person name="Lapalu N."/>
            <person name="Simon A."/>
            <person name="Demenou B."/>
            <person name="Paumier D."/>
            <person name="Guillot M.-P."/>
            <person name="Gout L."/>
            <person name="Valade R."/>
        </authorList>
    </citation>
    <scope>NUCLEOTIDE SEQUENCE</scope>
    <source>
        <strain evidence="3">SE15195</strain>
    </source>
</reference>
<evidence type="ECO:0000256" key="1">
    <source>
        <dbReference type="SAM" id="MobiDB-lite"/>
    </source>
</evidence>
<dbReference type="GO" id="GO:0031505">
    <property type="term" value="P:fungal-type cell wall organization"/>
    <property type="evidence" value="ECO:0007669"/>
    <property type="project" value="InterPro"/>
</dbReference>
<accession>A0A9Q9AI55</accession>
<organism evidence="3 4">
    <name type="scientific">Septoria linicola</name>
    <dbReference type="NCBI Taxonomy" id="215465"/>
    <lineage>
        <taxon>Eukaryota</taxon>
        <taxon>Fungi</taxon>
        <taxon>Dikarya</taxon>
        <taxon>Ascomycota</taxon>
        <taxon>Pezizomycotina</taxon>
        <taxon>Dothideomycetes</taxon>
        <taxon>Dothideomycetidae</taxon>
        <taxon>Mycosphaerellales</taxon>
        <taxon>Mycosphaerellaceae</taxon>
        <taxon>Septoria</taxon>
    </lineage>
</organism>
<evidence type="ECO:0000313" key="4">
    <source>
        <dbReference type="Proteomes" id="UP001056384"/>
    </source>
</evidence>
<gene>
    <name evidence="3" type="ORF">Slin15195_G031530</name>
</gene>
<proteinExistence type="predicted"/>
<keyword evidence="2" id="KW-0732">Signal</keyword>